<evidence type="ECO:0008006" key="4">
    <source>
        <dbReference type="Google" id="ProtNLM"/>
    </source>
</evidence>
<dbReference type="PANTHER" id="PTHR37166">
    <property type="entry name" value="PROTEIN FLAG"/>
    <property type="match status" value="1"/>
</dbReference>
<name>A0A1C0AB51_9FIRM</name>
<feature type="compositionally biased region" description="Polar residues" evidence="1">
    <location>
        <begin position="1"/>
        <end position="15"/>
    </location>
</feature>
<reference evidence="2 3" key="2">
    <citation type="submission" date="2016-08" db="EMBL/GenBank/DDBJ databases">
        <title>Orenia metallireducens sp. nov. strain Z6, a Novel Metal-reducing Firmicute from the Deep Subsurface.</title>
        <authorList>
            <person name="Maxim B.I."/>
            <person name="Kenneth K."/>
            <person name="Flynn T.M."/>
            <person name="Oloughlin E.J."/>
            <person name="Locke R.A."/>
            <person name="Weber J.R."/>
            <person name="Egan S.M."/>
            <person name="Mackie R.I."/>
            <person name="Cann I.K."/>
        </authorList>
    </citation>
    <scope>NUCLEOTIDE SEQUENCE [LARGE SCALE GENOMIC DNA]</scope>
    <source>
        <strain evidence="2 3">Z6</strain>
    </source>
</reference>
<comment type="caution">
    <text evidence="2">The sequence shown here is derived from an EMBL/GenBank/DDBJ whole genome shotgun (WGS) entry which is preliminary data.</text>
</comment>
<dbReference type="Pfam" id="PF03646">
    <property type="entry name" value="FlaG"/>
    <property type="match status" value="1"/>
</dbReference>
<feature type="region of interest" description="Disordered" evidence="1">
    <location>
        <begin position="1"/>
        <end position="38"/>
    </location>
</feature>
<evidence type="ECO:0000256" key="1">
    <source>
        <dbReference type="SAM" id="MobiDB-lite"/>
    </source>
</evidence>
<dbReference type="InterPro" id="IPR005186">
    <property type="entry name" value="FlaG"/>
</dbReference>
<proteinExistence type="predicted"/>
<dbReference type="AlphaFoldDB" id="A0A1C0AB51"/>
<reference evidence="3" key="1">
    <citation type="submission" date="2016-07" db="EMBL/GenBank/DDBJ databases">
        <authorList>
            <person name="Florea S."/>
            <person name="Webb J.S."/>
            <person name="Jaromczyk J."/>
            <person name="Schardl C.L."/>
        </authorList>
    </citation>
    <scope>NUCLEOTIDE SEQUENCE [LARGE SCALE GENOMIC DNA]</scope>
    <source>
        <strain evidence="3">Z6</strain>
    </source>
</reference>
<feature type="compositionally biased region" description="Basic and acidic residues" evidence="1">
    <location>
        <begin position="16"/>
        <end position="26"/>
    </location>
</feature>
<dbReference type="Gene3D" id="3.30.160.170">
    <property type="entry name" value="FlaG-like"/>
    <property type="match status" value="1"/>
</dbReference>
<evidence type="ECO:0000313" key="3">
    <source>
        <dbReference type="Proteomes" id="UP000093514"/>
    </source>
</evidence>
<dbReference type="Proteomes" id="UP000093514">
    <property type="component" value="Unassembled WGS sequence"/>
</dbReference>
<organism evidence="2 3">
    <name type="scientific">Orenia metallireducens</name>
    <dbReference type="NCBI Taxonomy" id="1413210"/>
    <lineage>
        <taxon>Bacteria</taxon>
        <taxon>Bacillati</taxon>
        <taxon>Bacillota</taxon>
        <taxon>Clostridia</taxon>
        <taxon>Halanaerobiales</taxon>
        <taxon>Halobacteroidaceae</taxon>
        <taxon>Orenia</taxon>
    </lineage>
</organism>
<dbReference type="OrthoDB" id="9799867at2"/>
<dbReference type="SUPFAM" id="SSF160214">
    <property type="entry name" value="FlaG-like"/>
    <property type="match status" value="1"/>
</dbReference>
<dbReference type="RefSeq" id="WP_068715514.1">
    <property type="nucleotide sequence ID" value="NZ_LWDV01000007.1"/>
</dbReference>
<sequence>MNISPANNSQNIKDLSSSDRVYKNSNEDANEAKGQFNQEKITKEEVELGIEKLNEAVHAVNKDLEFKLHDKSGRMMVQVVNLQDHEVIKEMPPKETLDMLGRIKEMVGIIIDEKI</sequence>
<protein>
    <recommendedName>
        <fullName evidence="4">Flagellar protein FlaG</fullName>
    </recommendedName>
</protein>
<evidence type="ECO:0000313" key="2">
    <source>
        <dbReference type="EMBL" id="OCL27605.1"/>
    </source>
</evidence>
<keyword evidence="3" id="KW-1185">Reference proteome</keyword>
<dbReference type="PANTHER" id="PTHR37166:SF1">
    <property type="entry name" value="PROTEIN FLAG"/>
    <property type="match status" value="1"/>
</dbReference>
<dbReference type="EMBL" id="LWDV01000007">
    <property type="protein sequence ID" value="OCL27605.1"/>
    <property type="molecule type" value="Genomic_DNA"/>
</dbReference>
<dbReference type="InterPro" id="IPR035924">
    <property type="entry name" value="FlaG-like_sf"/>
</dbReference>
<gene>
    <name evidence="2" type="ORF">U472_03365</name>
</gene>
<accession>A0A1C0AB51</accession>